<keyword evidence="1" id="KW-0812">Transmembrane</keyword>
<feature type="transmembrane region" description="Helical" evidence="1">
    <location>
        <begin position="21"/>
        <end position="39"/>
    </location>
</feature>
<keyword evidence="1" id="KW-1133">Transmembrane helix</keyword>
<proteinExistence type="predicted"/>
<dbReference type="EMBL" id="AOTZ01000006">
    <property type="protein sequence ID" value="EZP75788.1"/>
    <property type="molecule type" value="Genomic_DNA"/>
</dbReference>
<reference evidence="2 3" key="1">
    <citation type="journal article" date="2014" name="Appl. Microbiol. Biotechnol.">
        <title>Transformable facultative thermophile Geobacillus stearothermophilus NUB3621 as a host strain for metabolic engineering.</title>
        <authorList>
            <person name="Blanchard K."/>
            <person name="Robic S."/>
            <person name="Matsumura I."/>
        </authorList>
    </citation>
    <scope>NUCLEOTIDE SEQUENCE [LARGE SCALE GENOMIC DNA]</scope>
    <source>
        <strain evidence="2 3">NUB3621</strain>
    </source>
</reference>
<sequence length="62" mass="7284">MDFCCFDEDKVRNSRKGKSRAFFKSLAFLMHMVLLLPSWKEAGLCLYQSKKNLSIRFFAELS</sequence>
<dbReference type="AlphaFoldDB" id="A0ABC9VBN9"/>
<keyword evidence="3" id="KW-1185">Reference proteome</keyword>
<evidence type="ECO:0000313" key="3">
    <source>
        <dbReference type="Proteomes" id="UP000023566"/>
    </source>
</evidence>
<accession>A0ABC9VBN9</accession>
<dbReference type="Proteomes" id="UP000023566">
    <property type="component" value="Chromosome"/>
</dbReference>
<evidence type="ECO:0008006" key="4">
    <source>
        <dbReference type="Google" id="ProtNLM"/>
    </source>
</evidence>
<comment type="caution">
    <text evidence="2">The sequence shown here is derived from an EMBL/GenBank/DDBJ whole genome shotgun (WGS) entry which is preliminary data.</text>
</comment>
<organism evidence="2 3">
    <name type="scientific">Parageobacillus genomosp. 1</name>
    <dbReference type="NCBI Taxonomy" id="1295642"/>
    <lineage>
        <taxon>Bacteria</taxon>
        <taxon>Bacillati</taxon>
        <taxon>Bacillota</taxon>
        <taxon>Bacilli</taxon>
        <taxon>Bacillales</taxon>
        <taxon>Anoxybacillaceae</taxon>
        <taxon>Parageobacillus</taxon>
    </lineage>
</organism>
<name>A0ABC9VBN9_9BACL</name>
<evidence type="ECO:0000313" key="2">
    <source>
        <dbReference type="EMBL" id="EZP75788.1"/>
    </source>
</evidence>
<keyword evidence="1" id="KW-0472">Membrane</keyword>
<evidence type="ECO:0000256" key="1">
    <source>
        <dbReference type="SAM" id="Phobius"/>
    </source>
</evidence>
<protein>
    <recommendedName>
        <fullName evidence="4">Transposase</fullName>
    </recommendedName>
</protein>
<gene>
    <name evidence="2" type="ORF">H839_10954</name>
</gene>